<sequence>MERTTHNANIAARLHQPGISVTFKYQCVAGFRKSMRFGSEEQINHSCRLNILDVTSLCASDISTITVLFEAIMILVAMSSEMIAAS</sequence>
<dbReference type="Proteomes" id="UP000054928">
    <property type="component" value="Unassembled WGS sequence"/>
</dbReference>
<evidence type="ECO:0000313" key="2">
    <source>
        <dbReference type="Proteomes" id="UP000054928"/>
    </source>
</evidence>
<name>A0A0P1A970_PLAHL</name>
<dbReference type="EMBL" id="CCYD01000261">
    <property type="protein sequence ID" value="CEG37244.1"/>
    <property type="molecule type" value="Genomic_DNA"/>
</dbReference>
<evidence type="ECO:0000313" key="1">
    <source>
        <dbReference type="EMBL" id="CEG37244.1"/>
    </source>
</evidence>
<proteinExistence type="predicted"/>
<keyword evidence="2" id="KW-1185">Reference proteome</keyword>
<dbReference type="AlphaFoldDB" id="A0A0P1A970"/>
<organism evidence="1 2">
    <name type="scientific">Plasmopara halstedii</name>
    <name type="common">Downy mildew of sunflower</name>
    <dbReference type="NCBI Taxonomy" id="4781"/>
    <lineage>
        <taxon>Eukaryota</taxon>
        <taxon>Sar</taxon>
        <taxon>Stramenopiles</taxon>
        <taxon>Oomycota</taxon>
        <taxon>Peronosporomycetes</taxon>
        <taxon>Peronosporales</taxon>
        <taxon>Peronosporaceae</taxon>
        <taxon>Plasmopara</taxon>
    </lineage>
</organism>
<reference evidence="2" key="1">
    <citation type="submission" date="2014-09" db="EMBL/GenBank/DDBJ databases">
        <authorList>
            <person name="Sharma Rahul"/>
            <person name="Thines Marco"/>
        </authorList>
    </citation>
    <scope>NUCLEOTIDE SEQUENCE [LARGE SCALE GENOMIC DNA]</scope>
</reference>
<accession>A0A0P1A970</accession>
<dbReference type="GeneID" id="36399740"/>
<dbReference type="RefSeq" id="XP_024573613.1">
    <property type="nucleotide sequence ID" value="XM_024722547.1"/>
</dbReference>
<protein>
    <submittedName>
        <fullName evidence="1">Uncharacterized protein</fullName>
    </submittedName>
</protein>